<gene>
    <name evidence="2" type="ORF">SBA5_60010</name>
</gene>
<dbReference type="EMBL" id="OKRB01000119">
    <property type="protein sequence ID" value="SPE27603.1"/>
    <property type="molecule type" value="Genomic_DNA"/>
</dbReference>
<sequence length="157" mass="16338">MGLRGFSLSVALFVLFSQLSFAQTSDWAIVKALSPGQKVKVMTTDGNSHVGAVQSVADDAIRIGKDQSIQKQDVRRVQLRSPGHHGRNALIGLGVGAVVGVASGAATGCSPNDKNSFCFVTKGEAIAILTPFFAGVGGGIGALLPSHGEWRDIYNSK</sequence>
<dbReference type="AlphaFoldDB" id="A0A2N9LWS0"/>
<accession>A0A2N9LWS0</accession>
<reference evidence="3" key="1">
    <citation type="submission" date="2018-02" db="EMBL/GenBank/DDBJ databases">
        <authorList>
            <person name="Hausmann B."/>
        </authorList>
    </citation>
    <scope>NUCLEOTIDE SEQUENCE [LARGE SCALE GENOMIC DNA]</scope>
    <source>
        <strain evidence="3">Peat soil MAG SbA5</strain>
    </source>
</reference>
<proteinExistence type="predicted"/>
<keyword evidence="1" id="KW-0732">Signal</keyword>
<evidence type="ECO:0000256" key="1">
    <source>
        <dbReference type="SAM" id="SignalP"/>
    </source>
</evidence>
<protein>
    <recommendedName>
        <fullName evidence="4">Glycine zipper 2TM domain-containing protein</fullName>
    </recommendedName>
</protein>
<evidence type="ECO:0000313" key="3">
    <source>
        <dbReference type="Proteomes" id="UP000239735"/>
    </source>
</evidence>
<name>A0A2N9LWS0_9BACT</name>
<organism evidence="2 3">
    <name type="scientific">Candidatus Sulfuritelmatomonas gaucii</name>
    <dbReference type="NCBI Taxonomy" id="2043161"/>
    <lineage>
        <taxon>Bacteria</taxon>
        <taxon>Pseudomonadati</taxon>
        <taxon>Acidobacteriota</taxon>
        <taxon>Terriglobia</taxon>
        <taxon>Terriglobales</taxon>
        <taxon>Acidobacteriaceae</taxon>
        <taxon>Candidatus Sulfuritelmatomonas</taxon>
    </lineage>
</organism>
<evidence type="ECO:0008006" key="4">
    <source>
        <dbReference type="Google" id="ProtNLM"/>
    </source>
</evidence>
<feature type="chain" id="PRO_5014906115" description="Glycine zipper 2TM domain-containing protein" evidence="1">
    <location>
        <begin position="23"/>
        <end position="157"/>
    </location>
</feature>
<evidence type="ECO:0000313" key="2">
    <source>
        <dbReference type="EMBL" id="SPE27603.1"/>
    </source>
</evidence>
<dbReference type="Proteomes" id="UP000239735">
    <property type="component" value="Unassembled WGS sequence"/>
</dbReference>
<feature type="signal peptide" evidence="1">
    <location>
        <begin position="1"/>
        <end position="22"/>
    </location>
</feature>